<reference evidence="1 2" key="1">
    <citation type="journal article" date="2014" name="Nat. Commun.">
        <title>Molecular traces of alternative social organization in a termite genome.</title>
        <authorList>
            <person name="Terrapon N."/>
            <person name="Li C."/>
            <person name="Robertson H.M."/>
            <person name="Ji L."/>
            <person name="Meng X."/>
            <person name="Booth W."/>
            <person name="Chen Z."/>
            <person name="Childers C.P."/>
            <person name="Glastad K.M."/>
            <person name="Gokhale K."/>
            <person name="Gowin J."/>
            <person name="Gronenberg W."/>
            <person name="Hermansen R.A."/>
            <person name="Hu H."/>
            <person name="Hunt B.G."/>
            <person name="Huylmans A.K."/>
            <person name="Khalil S.M."/>
            <person name="Mitchell R.D."/>
            <person name="Munoz-Torres M.C."/>
            <person name="Mustard J.A."/>
            <person name="Pan H."/>
            <person name="Reese J.T."/>
            <person name="Scharf M.E."/>
            <person name="Sun F."/>
            <person name="Vogel H."/>
            <person name="Xiao J."/>
            <person name="Yang W."/>
            <person name="Yang Z."/>
            <person name="Yang Z."/>
            <person name="Zhou J."/>
            <person name="Zhu J."/>
            <person name="Brent C.S."/>
            <person name="Elsik C.G."/>
            <person name="Goodisman M.A."/>
            <person name="Liberles D.A."/>
            <person name="Roe R.M."/>
            <person name="Vargo E.L."/>
            <person name="Vilcinskas A."/>
            <person name="Wang J."/>
            <person name="Bornberg-Bauer E."/>
            <person name="Korb J."/>
            <person name="Zhang G."/>
            <person name="Liebig J."/>
        </authorList>
    </citation>
    <scope>NUCLEOTIDE SEQUENCE [LARGE SCALE GENOMIC DNA]</scope>
    <source>
        <tissue evidence="1">Whole organism</tissue>
    </source>
</reference>
<dbReference type="AlphaFoldDB" id="A0A067RIA1"/>
<protein>
    <submittedName>
        <fullName evidence="1">Uncharacterized protein</fullName>
    </submittedName>
</protein>
<dbReference type="EMBL" id="KK852618">
    <property type="protein sequence ID" value="KDR20144.1"/>
    <property type="molecule type" value="Genomic_DNA"/>
</dbReference>
<keyword evidence="2" id="KW-1185">Reference proteome</keyword>
<gene>
    <name evidence="1" type="ORF">L798_05632</name>
</gene>
<name>A0A067RIA1_ZOONE</name>
<dbReference type="Proteomes" id="UP000027135">
    <property type="component" value="Unassembled WGS sequence"/>
</dbReference>
<sequence>MHSRLTEQFLQQTLARQVKNVPVSTREDIQHGARGRVPPGLARVLGLPLEVGPLLADVALGPDYTLDGGHHLGDLHPRLGPALATGYPEKHGFSVLPNAVQENLNFARRKVRFARLRQGHIAATATHLARLKHHFTFGLPWLHHGNTGLRFLQTAIAQHETVDWDRY</sequence>
<evidence type="ECO:0000313" key="1">
    <source>
        <dbReference type="EMBL" id="KDR20144.1"/>
    </source>
</evidence>
<organism evidence="1 2">
    <name type="scientific">Zootermopsis nevadensis</name>
    <name type="common">Dampwood termite</name>
    <dbReference type="NCBI Taxonomy" id="136037"/>
    <lineage>
        <taxon>Eukaryota</taxon>
        <taxon>Metazoa</taxon>
        <taxon>Ecdysozoa</taxon>
        <taxon>Arthropoda</taxon>
        <taxon>Hexapoda</taxon>
        <taxon>Insecta</taxon>
        <taxon>Pterygota</taxon>
        <taxon>Neoptera</taxon>
        <taxon>Polyneoptera</taxon>
        <taxon>Dictyoptera</taxon>
        <taxon>Blattodea</taxon>
        <taxon>Blattoidea</taxon>
        <taxon>Termitoidae</taxon>
        <taxon>Termopsidae</taxon>
        <taxon>Zootermopsis</taxon>
    </lineage>
</organism>
<evidence type="ECO:0000313" key="2">
    <source>
        <dbReference type="Proteomes" id="UP000027135"/>
    </source>
</evidence>
<accession>A0A067RIA1</accession>
<dbReference type="InParanoid" id="A0A067RIA1"/>
<proteinExistence type="predicted"/>